<dbReference type="PANTHER" id="PTHR44542">
    <property type="entry name" value="THIOSULFATE SULFURTRANSFERASE 18"/>
    <property type="match status" value="1"/>
</dbReference>
<dbReference type="OrthoDB" id="566238at2759"/>
<dbReference type="Pfam" id="PF00581">
    <property type="entry name" value="Rhodanese"/>
    <property type="match status" value="1"/>
</dbReference>
<evidence type="ECO:0000313" key="3">
    <source>
        <dbReference type="Proteomes" id="UP000087171"/>
    </source>
</evidence>
<evidence type="ECO:0000256" key="1">
    <source>
        <dbReference type="SAM" id="SignalP"/>
    </source>
</evidence>
<sequence length="147" mass="16261">MAVLGNLLPRLVFLLLLFVSSRAKVVTIDVQEAKNLIQAGYIYLDVRTVEEFVKGHVDAAKIINIPYLLGAPKSRVKNQDFLKDVSSACNKEDPLIVGCQIGVRSLNASIDLLADGFKNVKNMEGGYVEWVRNNFPVNTSVVVKEEL</sequence>
<proteinExistence type="predicted"/>
<name>A0A1S2YYZ6_CICAR</name>
<evidence type="ECO:0000259" key="2">
    <source>
        <dbReference type="PROSITE" id="PS50206"/>
    </source>
</evidence>
<dbReference type="InterPro" id="IPR044684">
    <property type="entry name" value="STR17/STR18/HARC1-like"/>
</dbReference>
<reference evidence="4" key="2">
    <citation type="submission" date="2025-08" db="UniProtKB">
        <authorList>
            <consortium name="RefSeq"/>
        </authorList>
    </citation>
    <scope>IDENTIFICATION</scope>
    <source>
        <tissue evidence="4">Etiolated seedlings</tissue>
    </source>
</reference>
<dbReference type="GeneID" id="101505401"/>
<feature type="signal peptide" evidence="1">
    <location>
        <begin position="1"/>
        <end position="23"/>
    </location>
</feature>
<dbReference type="AlphaFoldDB" id="A0A1S2YYZ6"/>
<accession>A0A1S2YYZ6</accession>
<dbReference type="RefSeq" id="XP_004512145.1">
    <property type="nucleotide sequence ID" value="XM_004512088.3"/>
</dbReference>
<keyword evidence="1" id="KW-0732">Signal</keyword>
<dbReference type="InterPro" id="IPR001763">
    <property type="entry name" value="Rhodanese-like_dom"/>
</dbReference>
<dbReference type="CDD" id="cd00158">
    <property type="entry name" value="RHOD"/>
    <property type="match status" value="1"/>
</dbReference>
<dbReference type="Gene3D" id="3.40.250.10">
    <property type="entry name" value="Rhodanese-like domain"/>
    <property type="match status" value="1"/>
</dbReference>
<dbReference type="Proteomes" id="UP000087171">
    <property type="component" value="Chromosome Ca8"/>
</dbReference>
<dbReference type="PANTHER" id="PTHR44542:SF12">
    <property type="entry name" value="THIOSULFATE SULFURTRANSFERASE 18"/>
    <property type="match status" value="1"/>
</dbReference>
<dbReference type="SUPFAM" id="SSF52821">
    <property type="entry name" value="Rhodanese/Cell cycle control phosphatase"/>
    <property type="match status" value="1"/>
</dbReference>
<dbReference type="SMART" id="SM00450">
    <property type="entry name" value="RHOD"/>
    <property type="match status" value="1"/>
</dbReference>
<dbReference type="PaxDb" id="3827-XP_004512145.1"/>
<feature type="chain" id="PRO_5010376754" evidence="1">
    <location>
        <begin position="24"/>
        <end position="147"/>
    </location>
</feature>
<organism evidence="3 4">
    <name type="scientific">Cicer arietinum</name>
    <name type="common">Chickpea</name>
    <name type="synonym">Garbanzo</name>
    <dbReference type="NCBI Taxonomy" id="3827"/>
    <lineage>
        <taxon>Eukaryota</taxon>
        <taxon>Viridiplantae</taxon>
        <taxon>Streptophyta</taxon>
        <taxon>Embryophyta</taxon>
        <taxon>Tracheophyta</taxon>
        <taxon>Spermatophyta</taxon>
        <taxon>Magnoliopsida</taxon>
        <taxon>eudicotyledons</taxon>
        <taxon>Gunneridae</taxon>
        <taxon>Pentapetalae</taxon>
        <taxon>rosids</taxon>
        <taxon>fabids</taxon>
        <taxon>Fabales</taxon>
        <taxon>Fabaceae</taxon>
        <taxon>Papilionoideae</taxon>
        <taxon>50 kb inversion clade</taxon>
        <taxon>NPAAA clade</taxon>
        <taxon>Hologalegina</taxon>
        <taxon>IRL clade</taxon>
        <taxon>Cicereae</taxon>
        <taxon>Cicer</taxon>
    </lineage>
</organism>
<evidence type="ECO:0000313" key="4">
    <source>
        <dbReference type="RefSeq" id="XP_004512145.1"/>
    </source>
</evidence>
<feature type="domain" description="Rhodanese" evidence="2">
    <location>
        <begin position="37"/>
        <end position="139"/>
    </location>
</feature>
<keyword evidence="3" id="KW-1185">Reference proteome</keyword>
<dbReference type="GO" id="GO:0003824">
    <property type="term" value="F:catalytic activity"/>
    <property type="evidence" value="ECO:0007669"/>
    <property type="project" value="InterPro"/>
</dbReference>
<dbReference type="PROSITE" id="PS50206">
    <property type="entry name" value="RHODANESE_3"/>
    <property type="match status" value="1"/>
</dbReference>
<dbReference type="STRING" id="3827.A0A1S2YYZ6"/>
<dbReference type="eggNOG" id="KOG1530">
    <property type="taxonomic scope" value="Eukaryota"/>
</dbReference>
<reference evidence="3" key="1">
    <citation type="journal article" date="2013" name="Nat. Biotechnol.">
        <title>Draft genome sequence of chickpea (Cicer arietinum) provides a resource for trait improvement.</title>
        <authorList>
            <person name="Varshney R.K."/>
            <person name="Song C."/>
            <person name="Saxena R.K."/>
            <person name="Azam S."/>
            <person name="Yu S."/>
            <person name="Sharpe A.G."/>
            <person name="Cannon S."/>
            <person name="Baek J."/>
            <person name="Rosen B.D."/>
            <person name="Tar'an B."/>
            <person name="Millan T."/>
            <person name="Zhang X."/>
            <person name="Ramsay L.D."/>
            <person name="Iwata A."/>
            <person name="Wang Y."/>
            <person name="Nelson W."/>
            <person name="Farmer A.D."/>
            <person name="Gaur P.M."/>
            <person name="Soderlund C."/>
            <person name="Penmetsa R.V."/>
            <person name="Xu C."/>
            <person name="Bharti A.K."/>
            <person name="He W."/>
            <person name="Winter P."/>
            <person name="Zhao S."/>
            <person name="Hane J.K."/>
            <person name="Carrasquilla-Garcia N."/>
            <person name="Condie J.A."/>
            <person name="Upadhyaya H.D."/>
            <person name="Luo M.C."/>
            <person name="Thudi M."/>
            <person name="Gowda C.L."/>
            <person name="Singh N.P."/>
            <person name="Lichtenzveig J."/>
            <person name="Gali K.K."/>
            <person name="Rubio J."/>
            <person name="Nadarajan N."/>
            <person name="Dolezel J."/>
            <person name="Bansal K.C."/>
            <person name="Xu X."/>
            <person name="Edwards D."/>
            <person name="Zhang G."/>
            <person name="Kahl G."/>
            <person name="Gil J."/>
            <person name="Singh K.B."/>
            <person name="Datta S.K."/>
            <person name="Jackson S.A."/>
            <person name="Wang J."/>
            <person name="Cook D.R."/>
        </authorList>
    </citation>
    <scope>NUCLEOTIDE SEQUENCE [LARGE SCALE GENOMIC DNA]</scope>
    <source>
        <strain evidence="3">cv. CDC Frontier</strain>
    </source>
</reference>
<gene>
    <name evidence="4" type="primary">LOC101505401</name>
</gene>
<dbReference type="KEGG" id="cam:101505401"/>
<dbReference type="InterPro" id="IPR036873">
    <property type="entry name" value="Rhodanese-like_dom_sf"/>
</dbReference>
<protein>
    <submittedName>
        <fullName evidence="4">Thiosulfate sulfurtransferase 18-like isoform X1</fullName>
    </submittedName>
</protein>